<dbReference type="SUPFAM" id="SSF49785">
    <property type="entry name" value="Galactose-binding domain-like"/>
    <property type="match status" value="1"/>
</dbReference>
<keyword evidence="4" id="KW-1185">Reference proteome</keyword>
<evidence type="ECO:0000313" key="3">
    <source>
        <dbReference type="EMBL" id="PYE54606.1"/>
    </source>
</evidence>
<dbReference type="InterPro" id="IPR006103">
    <property type="entry name" value="Glyco_hydro_2_cat"/>
</dbReference>
<dbReference type="AlphaFoldDB" id="A0A318SJZ6"/>
<gene>
    <name evidence="3" type="ORF">DES52_105246</name>
</gene>
<accession>A0A318SJZ6</accession>
<dbReference type="SUPFAM" id="SSF51445">
    <property type="entry name" value="(Trans)glycosidases"/>
    <property type="match status" value="1"/>
</dbReference>
<keyword evidence="3" id="KW-0378">Hydrolase</keyword>
<feature type="region of interest" description="Disordered" evidence="1">
    <location>
        <begin position="596"/>
        <end position="619"/>
    </location>
</feature>
<dbReference type="RefSeq" id="WP_110886364.1">
    <property type="nucleotide sequence ID" value="NZ_QJSX01000005.1"/>
</dbReference>
<organism evidence="3 4">
    <name type="scientific">Deinococcus yavapaiensis KR-236</name>
    <dbReference type="NCBI Taxonomy" id="694435"/>
    <lineage>
        <taxon>Bacteria</taxon>
        <taxon>Thermotogati</taxon>
        <taxon>Deinococcota</taxon>
        <taxon>Deinococci</taxon>
        <taxon>Deinococcales</taxon>
        <taxon>Deinococcaceae</taxon>
        <taxon>Deinococcus</taxon>
    </lineage>
</organism>
<proteinExistence type="predicted"/>
<dbReference type="GO" id="GO:0004553">
    <property type="term" value="F:hydrolase activity, hydrolyzing O-glycosyl compounds"/>
    <property type="evidence" value="ECO:0007669"/>
    <property type="project" value="InterPro"/>
</dbReference>
<evidence type="ECO:0000313" key="4">
    <source>
        <dbReference type="Proteomes" id="UP000248326"/>
    </source>
</evidence>
<comment type="caution">
    <text evidence="3">The sequence shown here is derived from an EMBL/GenBank/DDBJ whole genome shotgun (WGS) entry which is preliminary data.</text>
</comment>
<dbReference type="PANTHER" id="PTHR42732">
    <property type="entry name" value="BETA-GALACTOSIDASE"/>
    <property type="match status" value="1"/>
</dbReference>
<dbReference type="GO" id="GO:0005975">
    <property type="term" value="P:carbohydrate metabolic process"/>
    <property type="evidence" value="ECO:0007669"/>
    <property type="project" value="InterPro"/>
</dbReference>
<reference evidence="3 4" key="1">
    <citation type="submission" date="2018-06" db="EMBL/GenBank/DDBJ databases">
        <title>Genomic Encyclopedia of Type Strains, Phase IV (KMG-IV): sequencing the most valuable type-strain genomes for metagenomic binning, comparative biology and taxonomic classification.</title>
        <authorList>
            <person name="Goeker M."/>
        </authorList>
    </citation>
    <scope>NUCLEOTIDE SEQUENCE [LARGE SCALE GENOMIC DNA]</scope>
    <source>
        <strain evidence="3 4">DSM 18048</strain>
    </source>
</reference>
<dbReference type="OrthoDB" id="53299at2"/>
<dbReference type="InterPro" id="IPR051913">
    <property type="entry name" value="GH2_Domain-Containing"/>
</dbReference>
<feature type="domain" description="Glycoside hydrolase family 2 catalytic" evidence="2">
    <location>
        <begin position="304"/>
        <end position="516"/>
    </location>
</feature>
<dbReference type="Gene3D" id="3.20.20.80">
    <property type="entry name" value="Glycosidases"/>
    <property type="match status" value="1"/>
</dbReference>
<dbReference type="InterPro" id="IPR017853">
    <property type="entry name" value="GH"/>
</dbReference>
<dbReference type="Gene3D" id="2.60.120.260">
    <property type="entry name" value="Galactose-binding domain-like"/>
    <property type="match status" value="1"/>
</dbReference>
<dbReference type="Proteomes" id="UP000248326">
    <property type="component" value="Unassembled WGS sequence"/>
</dbReference>
<evidence type="ECO:0000259" key="2">
    <source>
        <dbReference type="Pfam" id="PF02836"/>
    </source>
</evidence>
<evidence type="ECO:0000256" key="1">
    <source>
        <dbReference type="SAM" id="MobiDB-lite"/>
    </source>
</evidence>
<sequence>MIESLPDVLPDAKTTWASDELHPRPMLTRPWRSLDGVWAFSTSKQEHPEDVAFDRTIRVPFAPETPASGVHATDHGGSLWYHTRVELAPHEVPGPDERLLVHFGGVDWKARVFVDGAFAREHEGGYTSFFVDVTRAARKGSFEIAVHATDEPGDLDVPRGKQTWKDEPHAIWYPRTSGLWRTVWLEKVPRQHVAHVAWTPNIDRFELLLRTELAELPAPGTRLRVQVSLHGEVLIDEDALVRTRRFEKVLRFPDPGIDAAREDLLWTPDHPRLLDVTFTLTVAGSEIDHAEGYTAMRSVSTGGRRFLLNGRPYPLRLVLHQGYWADTGLTGDDDRFRFDAEMIRRLGFNGVRLHQKVEDPRFYAWCDRVGLAVWAELPSAYAFNPESLSTLTRTWLDCLRDLASHPCIVAWVPFNESWGLPDLATRTDQREAQRAFYALTKAFDTTRLVSGNDGWEQLVTDMYTVHDYDEDPEKLLARYGSPDAIRETMWKLWPGGHRSTLEGLMPDERPVILSEFGGISCIPEGERGWGYVVVRTSDVLTSAYEAQLGAVNRALDLKGLHGFCYTQFADTYQEKNGLLDMARLPKADVERIARATRGQAPHPANPLWYSPRWRQGVKP</sequence>
<dbReference type="InterPro" id="IPR008979">
    <property type="entry name" value="Galactose-bd-like_sf"/>
</dbReference>
<dbReference type="Pfam" id="PF02836">
    <property type="entry name" value="Glyco_hydro_2_C"/>
    <property type="match status" value="1"/>
</dbReference>
<name>A0A318SJZ6_9DEIO</name>
<dbReference type="PANTHER" id="PTHR42732:SF3">
    <property type="entry name" value="HYDROLASE"/>
    <property type="match status" value="1"/>
</dbReference>
<protein>
    <submittedName>
        <fullName evidence="3">Glycosyl hydrolase family 2</fullName>
    </submittedName>
</protein>
<dbReference type="EMBL" id="QJSX01000005">
    <property type="protein sequence ID" value="PYE54606.1"/>
    <property type="molecule type" value="Genomic_DNA"/>
</dbReference>